<keyword evidence="3" id="KW-0808">Transferase</keyword>
<dbReference type="GO" id="GO:0003676">
    <property type="term" value="F:nucleic acid binding"/>
    <property type="evidence" value="ECO:0007669"/>
    <property type="project" value="InterPro"/>
</dbReference>
<dbReference type="PANTHER" id="PTHR46148:SF59">
    <property type="entry name" value="NUCLEOTIDYLTRANSFERASE, RIBONUCLEASE H"/>
    <property type="match status" value="1"/>
</dbReference>
<comment type="caution">
    <text evidence="3">The sequence shown here is derived from an EMBL/GenBank/DDBJ whole genome shotgun (WGS) entry which is preliminary data.</text>
</comment>
<feature type="region of interest" description="Disordered" evidence="1">
    <location>
        <begin position="510"/>
        <end position="529"/>
    </location>
</feature>
<dbReference type="GO" id="GO:0015074">
    <property type="term" value="P:DNA integration"/>
    <property type="evidence" value="ECO:0007669"/>
    <property type="project" value="InterPro"/>
</dbReference>
<dbReference type="Pfam" id="PF00665">
    <property type="entry name" value="rve"/>
    <property type="match status" value="1"/>
</dbReference>
<name>A0A6L2JXL7_TANCI</name>
<keyword evidence="3" id="KW-0548">Nucleotidyltransferase</keyword>
<evidence type="ECO:0000256" key="1">
    <source>
        <dbReference type="SAM" id="MobiDB-lite"/>
    </source>
</evidence>
<dbReference type="InterPro" id="IPR012337">
    <property type="entry name" value="RNaseH-like_sf"/>
</dbReference>
<dbReference type="InterPro" id="IPR036397">
    <property type="entry name" value="RNaseH_sf"/>
</dbReference>
<dbReference type="GO" id="GO:0003964">
    <property type="term" value="F:RNA-directed DNA polymerase activity"/>
    <property type="evidence" value="ECO:0007669"/>
    <property type="project" value="UniProtKB-KW"/>
</dbReference>
<dbReference type="Pfam" id="PF24626">
    <property type="entry name" value="SH3_Tf2-1"/>
    <property type="match status" value="1"/>
</dbReference>
<dbReference type="InterPro" id="IPR056924">
    <property type="entry name" value="SH3_Tf2-1"/>
</dbReference>
<gene>
    <name evidence="3" type="ORF">Tci_013398</name>
</gene>
<organism evidence="3">
    <name type="scientific">Tanacetum cinerariifolium</name>
    <name type="common">Dalmatian daisy</name>
    <name type="synonym">Chrysanthemum cinerariifolium</name>
    <dbReference type="NCBI Taxonomy" id="118510"/>
    <lineage>
        <taxon>Eukaryota</taxon>
        <taxon>Viridiplantae</taxon>
        <taxon>Streptophyta</taxon>
        <taxon>Embryophyta</taxon>
        <taxon>Tracheophyta</taxon>
        <taxon>Spermatophyta</taxon>
        <taxon>Magnoliopsida</taxon>
        <taxon>eudicotyledons</taxon>
        <taxon>Gunneridae</taxon>
        <taxon>Pentapetalae</taxon>
        <taxon>asterids</taxon>
        <taxon>campanulids</taxon>
        <taxon>Asterales</taxon>
        <taxon>Asteraceae</taxon>
        <taxon>Asteroideae</taxon>
        <taxon>Anthemideae</taxon>
        <taxon>Anthemidinae</taxon>
        <taxon>Tanacetum</taxon>
    </lineage>
</organism>
<feature type="region of interest" description="Disordered" evidence="1">
    <location>
        <begin position="313"/>
        <end position="333"/>
    </location>
</feature>
<dbReference type="EMBL" id="BKCJ010001436">
    <property type="protein sequence ID" value="GEU41420.1"/>
    <property type="molecule type" value="Genomic_DNA"/>
</dbReference>
<dbReference type="PANTHER" id="PTHR46148">
    <property type="entry name" value="CHROMO DOMAIN-CONTAINING PROTEIN"/>
    <property type="match status" value="1"/>
</dbReference>
<sequence length="1044" mass="120204">MSSDNAQSAITYTSISSDSDGPSWGIPLMNADEFPKMDPYEEVAQQRQVHPLSPAYVPDPMELDEHVPIHVLEPEHPEYHAPSDEDVQVEDDDEDPEEDLSEEHEPEDDNEDPEEDPNEEHEFEDYDETEPFKEDETAVTPPPPRHLGERIFVRPRTPMVASTQALIDAFAAGSSPFPLPPTSPAYDQAPLGHRAAMIRMRDDIFKEDMPPRRRFAFTAPLHGYDIAESSTAAAARAPRTLQASEQRMMTSIEEVNLRVSYQAQVRRQESKYFYIQLHDAQTDYRDIRLEIDVVRGQRTAYEIELQENHACNKTRNKRHHDSRIHSSYDQSGNPKKHYPYLGRCKPKFGWRTQMARVCSYTDFIKCQTLNFKGTESVVGLSQWLKKMKLVFHISGCAIDNQVKFATCTLLGAALTWRNGHVRTLGHEVAYAMTWGSLKKKMTDKYYPKELALMGTKFLVDETEKVDKYISGLPDNIHGNVMSARPKTLDETIELANDLKDQKLRTYVERQNENKRKTDNNQQHQPYKKQNVARAYIADPGEKKRNCPKLNNRENGVAQGRTYVLGGRDASLDSNVITDFMGPFPSSRGNIYILVAIDYLSKWVEAKALPTNDARVVVKFLKSLNARFENPKAIISDHRTHFCNDKFAKGMSKYWVTHRLATAYHPQTSRQVEVSNHGLKRILERTVGENRASWSDKLEDALRAFRTAYKTPIGCTPYKLVYGKSCHLPIELEHKAYWTLKHVNFDLKTAGDHVKLQLNELNELHDQAYENSLIYKEKTKKLHDSKIKNRIFNVGDRVLLFNSRLKIFSGKLKTLWSGPFNITRVFPYRTVELSQPEGPKFKMNGHRAEVEDAQLTGPEIIHETTKKIVQIKSRIQAARDRQKSYADLKRKSMDFQVGDRVMLKVSPWKGVVCFGKREKLNPRYIGPFKVLSKVGHVAYRLELPQQLCRVHNAFHASNLKKCLSDESLMIPLDELRIDDKLHFVEEPVEIMDCEIKRLKRSRIPIIKVRWNSKRGLEFTWECEDQFKQKYPHLFTKTALSSSAVS</sequence>
<feature type="region of interest" description="Disordered" evidence="1">
    <location>
        <begin position="1"/>
        <end position="149"/>
    </location>
</feature>
<dbReference type="Gene3D" id="3.30.420.10">
    <property type="entry name" value="Ribonuclease H-like superfamily/Ribonuclease H"/>
    <property type="match status" value="1"/>
</dbReference>
<proteinExistence type="predicted"/>
<feature type="compositionally biased region" description="Basic residues" evidence="1">
    <location>
        <begin position="313"/>
        <end position="322"/>
    </location>
</feature>
<feature type="compositionally biased region" description="Polar residues" evidence="1">
    <location>
        <begin position="1"/>
        <end position="20"/>
    </location>
</feature>
<protein>
    <submittedName>
        <fullName evidence="3">Reverse transcriptase domain-containing protein</fullName>
    </submittedName>
</protein>
<reference evidence="3" key="1">
    <citation type="journal article" date="2019" name="Sci. Rep.">
        <title>Draft genome of Tanacetum cinerariifolium, the natural source of mosquito coil.</title>
        <authorList>
            <person name="Yamashiro T."/>
            <person name="Shiraishi A."/>
            <person name="Satake H."/>
            <person name="Nakayama K."/>
        </authorList>
    </citation>
    <scope>NUCLEOTIDE SEQUENCE</scope>
</reference>
<evidence type="ECO:0000259" key="2">
    <source>
        <dbReference type="PROSITE" id="PS50994"/>
    </source>
</evidence>
<keyword evidence="3" id="KW-0695">RNA-directed DNA polymerase</keyword>
<dbReference type="SUPFAM" id="SSF53098">
    <property type="entry name" value="Ribonuclease H-like"/>
    <property type="match status" value="1"/>
</dbReference>
<feature type="compositionally biased region" description="Acidic residues" evidence="1">
    <location>
        <begin position="84"/>
        <end position="129"/>
    </location>
</feature>
<dbReference type="PROSITE" id="PS50994">
    <property type="entry name" value="INTEGRASE"/>
    <property type="match status" value="1"/>
</dbReference>
<dbReference type="InterPro" id="IPR001584">
    <property type="entry name" value="Integrase_cat-core"/>
</dbReference>
<feature type="compositionally biased region" description="Basic and acidic residues" evidence="1">
    <location>
        <begin position="63"/>
        <end position="83"/>
    </location>
</feature>
<dbReference type="AlphaFoldDB" id="A0A6L2JXL7"/>
<accession>A0A6L2JXL7</accession>
<feature type="domain" description="Integrase catalytic" evidence="2">
    <location>
        <begin position="567"/>
        <end position="724"/>
    </location>
</feature>
<evidence type="ECO:0000313" key="3">
    <source>
        <dbReference type="EMBL" id="GEU41420.1"/>
    </source>
</evidence>